<evidence type="ECO:0000313" key="2">
    <source>
        <dbReference type="Proteomes" id="UP000093748"/>
    </source>
</evidence>
<protein>
    <submittedName>
        <fullName evidence="1">Uncharacterized protein</fullName>
    </submittedName>
</protein>
<dbReference type="EMBL" id="LZTJ01000001">
    <property type="protein sequence ID" value="OBP83526.1"/>
    <property type="molecule type" value="Genomic_DNA"/>
</dbReference>
<evidence type="ECO:0000313" key="1">
    <source>
        <dbReference type="EMBL" id="OBP83526.1"/>
    </source>
</evidence>
<dbReference type="AlphaFoldDB" id="A0A1A5JV73"/>
<name>A0A1A5JV73_RHILI</name>
<proteinExistence type="predicted"/>
<gene>
    <name evidence="1" type="ORF">BAE39_08745</name>
</gene>
<comment type="caution">
    <text evidence="1">The sequence shown here is derived from an EMBL/GenBank/DDBJ whole genome shotgun (WGS) entry which is preliminary data.</text>
</comment>
<reference evidence="2" key="1">
    <citation type="submission" date="2016-06" db="EMBL/GenBank/DDBJ databases">
        <title>NZP2037 Pacbio-Illumina hybrid assembly.</title>
        <authorList>
            <person name="Ramsay J.P."/>
        </authorList>
    </citation>
    <scope>NUCLEOTIDE SEQUENCE [LARGE SCALE GENOMIC DNA]</scope>
    <source>
        <strain evidence="2">R7ANS::ICEMlSym2042</strain>
    </source>
</reference>
<dbReference type="Proteomes" id="UP000093748">
    <property type="component" value="Unassembled WGS sequence"/>
</dbReference>
<sequence>MRELFSQFAWSTKTLKERQDSRLNVGNDVRDFSLTSKRVCDVPCPPVIRGSQISELSSGYPIAAIGRPAVAFIPFPYCLVVDRRMHDEFDILSADIQIV</sequence>
<accession>A0A1A5JV73</accession>
<organism evidence="1 2">
    <name type="scientific">Rhizobium loti</name>
    <name type="common">Mesorhizobium loti</name>
    <dbReference type="NCBI Taxonomy" id="381"/>
    <lineage>
        <taxon>Bacteria</taxon>
        <taxon>Pseudomonadati</taxon>
        <taxon>Pseudomonadota</taxon>
        <taxon>Alphaproteobacteria</taxon>
        <taxon>Hyphomicrobiales</taxon>
        <taxon>Phyllobacteriaceae</taxon>
        <taxon>Mesorhizobium</taxon>
    </lineage>
</organism>